<dbReference type="KEGG" id="mas:Mahau_2050"/>
<dbReference type="Pfam" id="PF09335">
    <property type="entry name" value="VTT_dom"/>
    <property type="match status" value="1"/>
</dbReference>
<keyword evidence="2" id="KW-0472">Membrane</keyword>
<dbReference type="GO" id="GO:0005886">
    <property type="term" value="C:plasma membrane"/>
    <property type="evidence" value="ECO:0007669"/>
    <property type="project" value="TreeGrafter"/>
</dbReference>
<reference evidence="5" key="1">
    <citation type="submission" date="2010-11" db="EMBL/GenBank/DDBJ databases">
        <title>The complete genome of Mahella australiensis DSM 15567.</title>
        <authorList>
            <consortium name="US DOE Joint Genome Institute (JGI-PGF)"/>
            <person name="Lucas S."/>
            <person name="Copeland A."/>
            <person name="Lapidus A."/>
            <person name="Bruce D."/>
            <person name="Goodwin L."/>
            <person name="Pitluck S."/>
            <person name="Kyrpides N."/>
            <person name="Mavromatis K."/>
            <person name="Pagani I."/>
            <person name="Ivanova N."/>
            <person name="Teshima H."/>
            <person name="Brettin T."/>
            <person name="Detter J.C."/>
            <person name="Han C."/>
            <person name="Tapia R."/>
            <person name="Land M."/>
            <person name="Hauser L."/>
            <person name="Markowitz V."/>
            <person name="Cheng J.-F."/>
            <person name="Hugenholtz P."/>
            <person name="Woyke T."/>
            <person name="Wu D."/>
            <person name="Spring S."/>
            <person name="Pukall R."/>
            <person name="Steenblock K."/>
            <person name="Schneider S."/>
            <person name="Klenk H.-P."/>
            <person name="Eisen J.A."/>
        </authorList>
    </citation>
    <scope>NUCLEOTIDE SEQUENCE [LARGE SCALE GENOMIC DNA]</scope>
    <source>
        <strain evidence="5">DSM 15567 / CIP 107919 / 50-1 BON</strain>
    </source>
</reference>
<dbReference type="Proteomes" id="UP000008457">
    <property type="component" value="Chromosome"/>
</dbReference>
<dbReference type="eggNOG" id="COG1238">
    <property type="taxonomic scope" value="Bacteria"/>
</dbReference>
<evidence type="ECO:0000256" key="2">
    <source>
        <dbReference type="SAM" id="Phobius"/>
    </source>
</evidence>
<keyword evidence="2" id="KW-1133">Transmembrane helix</keyword>
<evidence type="ECO:0000259" key="3">
    <source>
        <dbReference type="Pfam" id="PF09335"/>
    </source>
</evidence>
<dbReference type="InterPro" id="IPR032816">
    <property type="entry name" value="VTT_dom"/>
</dbReference>
<feature type="transmembrane region" description="Helical" evidence="2">
    <location>
        <begin position="54"/>
        <end position="75"/>
    </location>
</feature>
<proteinExistence type="inferred from homology"/>
<dbReference type="InterPro" id="IPR051311">
    <property type="entry name" value="DedA_domain"/>
</dbReference>
<feature type="transmembrane region" description="Helical" evidence="2">
    <location>
        <begin position="171"/>
        <end position="188"/>
    </location>
</feature>
<feature type="transmembrane region" description="Helical" evidence="2">
    <location>
        <begin position="121"/>
        <end position="140"/>
    </location>
</feature>
<feature type="domain" description="VTT" evidence="3">
    <location>
        <begin position="55"/>
        <end position="152"/>
    </location>
</feature>
<feature type="transmembrane region" description="Helical" evidence="2">
    <location>
        <begin position="12"/>
        <end position="34"/>
    </location>
</feature>
<dbReference type="OrthoDB" id="9789113at2"/>
<evidence type="ECO:0000313" key="4">
    <source>
        <dbReference type="EMBL" id="AEE97226.1"/>
    </source>
</evidence>
<name>F4A2G0_MAHA5</name>
<keyword evidence="5" id="KW-1185">Reference proteome</keyword>
<dbReference type="RefSeq" id="WP_013781654.1">
    <property type="nucleotide sequence ID" value="NC_015520.1"/>
</dbReference>
<dbReference type="AlphaFoldDB" id="F4A2G0"/>
<organism evidence="4 5">
    <name type="scientific">Mahella australiensis (strain DSM 15567 / CIP 107919 / 50-1 BON)</name>
    <dbReference type="NCBI Taxonomy" id="697281"/>
    <lineage>
        <taxon>Bacteria</taxon>
        <taxon>Bacillati</taxon>
        <taxon>Bacillota</taxon>
        <taxon>Clostridia</taxon>
        <taxon>Thermoanaerobacterales</taxon>
        <taxon>Thermoanaerobacterales Family IV. Incertae Sedis</taxon>
        <taxon>Mahella</taxon>
    </lineage>
</organism>
<dbReference type="STRING" id="697281.Mahau_2050"/>
<dbReference type="PANTHER" id="PTHR42709">
    <property type="entry name" value="ALKALINE PHOSPHATASE LIKE PROTEIN"/>
    <property type="match status" value="1"/>
</dbReference>
<protein>
    <submittedName>
        <fullName evidence="4">SNARE associated Golgi protein-related protein</fullName>
    </submittedName>
</protein>
<dbReference type="EMBL" id="CP002360">
    <property type="protein sequence ID" value="AEE97226.1"/>
    <property type="molecule type" value="Genomic_DNA"/>
</dbReference>
<dbReference type="PANTHER" id="PTHR42709:SF11">
    <property type="entry name" value="DEDA FAMILY PROTEIN"/>
    <property type="match status" value="1"/>
</dbReference>
<keyword evidence="2" id="KW-0812">Transmembrane</keyword>
<evidence type="ECO:0000256" key="1">
    <source>
        <dbReference type="ARBA" id="ARBA00010792"/>
    </source>
</evidence>
<comment type="similarity">
    <text evidence="1">Belongs to the DedA family.</text>
</comment>
<reference evidence="4 5" key="2">
    <citation type="journal article" date="2011" name="Stand. Genomic Sci.">
        <title>Complete genome sequence of Mahella australiensis type strain (50-1 BON).</title>
        <authorList>
            <person name="Sikorski J."/>
            <person name="Teshima H."/>
            <person name="Nolan M."/>
            <person name="Lucas S."/>
            <person name="Hammon N."/>
            <person name="Deshpande S."/>
            <person name="Cheng J.F."/>
            <person name="Pitluck S."/>
            <person name="Liolios K."/>
            <person name="Pagani I."/>
            <person name="Ivanova N."/>
            <person name="Huntemann M."/>
            <person name="Mavromatis K."/>
            <person name="Ovchinikova G."/>
            <person name="Pati A."/>
            <person name="Tapia R."/>
            <person name="Han C."/>
            <person name="Goodwin L."/>
            <person name="Chen A."/>
            <person name="Palaniappan K."/>
            <person name="Land M."/>
            <person name="Hauser L."/>
            <person name="Ngatchou-Djao O.D."/>
            <person name="Rohde M."/>
            <person name="Pukall R."/>
            <person name="Spring S."/>
            <person name="Abt B."/>
            <person name="Goker M."/>
            <person name="Detter J.C."/>
            <person name="Woyke T."/>
            <person name="Bristow J."/>
            <person name="Markowitz V."/>
            <person name="Hugenholtz P."/>
            <person name="Eisen J.A."/>
            <person name="Kyrpides N.C."/>
            <person name="Klenk H.P."/>
            <person name="Lapidus A."/>
        </authorList>
    </citation>
    <scope>NUCLEOTIDE SEQUENCE [LARGE SCALE GENOMIC DNA]</scope>
    <source>
        <strain evidence="5">DSM 15567 / CIP 107919 / 50-1 BON</strain>
    </source>
</reference>
<sequence>MISAIAQWADQIIPLFLQYGPIGLFILSIGEVFILPVPPDAVLIPMSLLNPSKALWYGFITIAGSATGSVMGYYIGKWAGRPVLARMVKPDMMQRIEDLLSEHGSMAALLIGFSPIPDKPFTIAAGIFRINIVSFVIWLTISRSIRFMSEVLAIIFFGETAVALVQQYFGPISAAICIIVVIAVAFRYRMKAREKNF</sequence>
<gene>
    <name evidence="4" type="ordered locus">Mahau_2050</name>
</gene>
<evidence type="ECO:0000313" key="5">
    <source>
        <dbReference type="Proteomes" id="UP000008457"/>
    </source>
</evidence>
<dbReference type="HOGENOM" id="CLU_098634_0_0_9"/>
<accession>F4A2G0</accession>